<evidence type="ECO:0000313" key="3">
    <source>
        <dbReference type="Proteomes" id="UP001235664"/>
    </source>
</evidence>
<evidence type="ECO:0000256" key="1">
    <source>
        <dbReference type="SAM" id="MobiDB-lite"/>
    </source>
</evidence>
<feature type="compositionally biased region" description="Acidic residues" evidence="1">
    <location>
        <begin position="18"/>
        <end position="28"/>
    </location>
</feature>
<dbReference type="EMBL" id="JAVAIL010000008">
    <property type="protein sequence ID" value="MDP4540969.1"/>
    <property type="molecule type" value="Genomic_DNA"/>
</dbReference>
<proteinExistence type="predicted"/>
<dbReference type="Proteomes" id="UP001235664">
    <property type="component" value="Unassembled WGS sequence"/>
</dbReference>
<protein>
    <recommendedName>
        <fullName evidence="4">Terminase small subunit</fullName>
    </recommendedName>
</protein>
<feature type="region of interest" description="Disordered" evidence="1">
    <location>
        <begin position="1"/>
        <end position="48"/>
    </location>
</feature>
<feature type="region of interest" description="Disordered" evidence="1">
    <location>
        <begin position="255"/>
        <end position="274"/>
    </location>
</feature>
<reference evidence="2 3" key="1">
    <citation type="submission" date="2023-08" db="EMBL/GenBank/DDBJ databases">
        <title>genomic of DY56.</title>
        <authorList>
            <person name="Wang Y."/>
        </authorList>
    </citation>
    <scope>NUCLEOTIDE SEQUENCE [LARGE SCALE GENOMIC DNA]</scope>
    <source>
        <strain evidence="2 3">DY56-A-20</strain>
    </source>
</reference>
<keyword evidence="3" id="KW-1185">Reference proteome</keyword>
<comment type="caution">
    <text evidence="2">The sequence shown here is derived from an EMBL/GenBank/DDBJ whole genome shotgun (WGS) entry which is preliminary data.</text>
</comment>
<accession>A0ABT9HD60</accession>
<feature type="compositionally biased region" description="Acidic residues" evidence="1">
    <location>
        <begin position="263"/>
        <end position="274"/>
    </location>
</feature>
<organism evidence="2 3">
    <name type="scientific">Qipengyuania benthica</name>
    <dbReference type="NCBI Taxonomy" id="3067651"/>
    <lineage>
        <taxon>Bacteria</taxon>
        <taxon>Pseudomonadati</taxon>
        <taxon>Pseudomonadota</taxon>
        <taxon>Alphaproteobacteria</taxon>
        <taxon>Sphingomonadales</taxon>
        <taxon>Erythrobacteraceae</taxon>
        <taxon>Qipengyuania</taxon>
    </lineage>
</organism>
<gene>
    <name evidence="2" type="ORF">Q9K01_15175</name>
</gene>
<dbReference type="RefSeq" id="WP_305930971.1">
    <property type="nucleotide sequence ID" value="NZ_JAVAIL010000008.1"/>
</dbReference>
<sequence>MTHDPSTTFGGPPPPPLDGEDFGWDDGDGAPSPSGPESDRARQSAAGTVNLRRVPRQATSAVAFVGPLPGDDDPLLSFTPYIHAVPRARSITPEVQRGFIAHLAATGVVKQAARHVGRSLEALYKLRHRRGAEGFSAAWDAALERGVQRLEDVALERAMSGTRTPIVSGGEILGHWDKPDNALLRFLLQHRLPNRYGVHNLKPGHPIYESIRAEVLAQIAAEEQEDEQEVFDRIDAFIDDMRVRRAANAKILAEGDWGGDAGAGEEEEESSGGA</sequence>
<evidence type="ECO:0000313" key="2">
    <source>
        <dbReference type="EMBL" id="MDP4540969.1"/>
    </source>
</evidence>
<evidence type="ECO:0008006" key="4">
    <source>
        <dbReference type="Google" id="ProtNLM"/>
    </source>
</evidence>
<name>A0ABT9HD60_9SPHN</name>